<protein>
    <submittedName>
        <fullName evidence="6">Apoptosis-inducing factor 2</fullName>
    </submittedName>
</protein>
<comment type="similarity">
    <text evidence="1">Belongs to the FAD-dependent oxidoreductase family.</text>
</comment>
<name>A0A8T1VNE3_9STRA</name>
<evidence type="ECO:0000313" key="7">
    <source>
        <dbReference type="Proteomes" id="UP000693981"/>
    </source>
</evidence>
<comment type="caution">
    <text evidence="6">The sequence shown here is derived from an EMBL/GenBank/DDBJ whole genome shotgun (WGS) entry which is preliminary data.</text>
</comment>
<gene>
    <name evidence="6" type="primary">AIFM2_7</name>
    <name evidence="6" type="ORF">PHYBOEH_010232</name>
</gene>
<organism evidence="6 7">
    <name type="scientific">Phytophthora boehmeriae</name>
    <dbReference type="NCBI Taxonomy" id="109152"/>
    <lineage>
        <taxon>Eukaryota</taxon>
        <taxon>Sar</taxon>
        <taxon>Stramenopiles</taxon>
        <taxon>Oomycota</taxon>
        <taxon>Peronosporomycetes</taxon>
        <taxon>Peronosporales</taxon>
        <taxon>Peronosporaceae</taxon>
        <taxon>Phytophthora</taxon>
    </lineage>
</organism>
<dbReference type="GO" id="GO:0004174">
    <property type="term" value="F:electron-transferring-flavoprotein dehydrogenase activity"/>
    <property type="evidence" value="ECO:0007669"/>
    <property type="project" value="TreeGrafter"/>
</dbReference>
<keyword evidence="3" id="KW-0274">FAD</keyword>
<keyword evidence="2" id="KW-0285">Flavoprotein</keyword>
<dbReference type="PANTHER" id="PTHR43735">
    <property type="entry name" value="APOPTOSIS-INDUCING FACTOR 1"/>
    <property type="match status" value="1"/>
</dbReference>
<dbReference type="InterPro" id="IPR023753">
    <property type="entry name" value="FAD/NAD-binding_dom"/>
</dbReference>
<keyword evidence="7" id="KW-1185">Reference proteome</keyword>
<evidence type="ECO:0000256" key="2">
    <source>
        <dbReference type="ARBA" id="ARBA00022630"/>
    </source>
</evidence>
<dbReference type="PANTHER" id="PTHR43735:SF3">
    <property type="entry name" value="FERROPTOSIS SUPPRESSOR PROTEIN 1"/>
    <property type="match status" value="1"/>
</dbReference>
<reference evidence="6" key="1">
    <citation type="submission" date="2021-02" db="EMBL/GenBank/DDBJ databases">
        <authorList>
            <person name="Palmer J.M."/>
        </authorList>
    </citation>
    <scope>NUCLEOTIDE SEQUENCE</scope>
    <source>
        <strain evidence="6">SCRP23</strain>
    </source>
</reference>
<accession>A0A8T1VNE3</accession>
<proteinExistence type="inferred from homology"/>
<keyword evidence="4" id="KW-0560">Oxidoreductase</keyword>
<dbReference type="Proteomes" id="UP000693981">
    <property type="component" value="Unassembled WGS sequence"/>
</dbReference>
<dbReference type="AlphaFoldDB" id="A0A8T1VNE3"/>
<evidence type="ECO:0000256" key="1">
    <source>
        <dbReference type="ARBA" id="ARBA00006442"/>
    </source>
</evidence>
<dbReference type="GO" id="GO:0050660">
    <property type="term" value="F:flavin adenine dinucleotide binding"/>
    <property type="evidence" value="ECO:0007669"/>
    <property type="project" value="TreeGrafter"/>
</dbReference>
<dbReference type="OrthoDB" id="202203at2759"/>
<evidence type="ECO:0000256" key="3">
    <source>
        <dbReference type="ARBA" id="ARBA00022827"/>
    </source>
</evidence>
<dbReference type="GO" id="GO:0005737">
    <property type="term" value="C:cytoplasm"/>
    <property type="evidence" value="ECO:0007669"/>
    <property type="project" value="TreeGrafter"/>
</dbReference>
<evidence type="ECO:0000313" key="6">
    <source>
        <dbReference type="EMBL" id="KAG7382832.1"/>
    </source>
</evidence>
<evidence type="ECO:0000259" key="5">
    <source>
        <dbReference type="Pfam" id="PF07992"/>
    </source>
</evidence>
<evidence type="ECO:0000256" key="4">
    <source>
        <dbReference type="ARBA" id="ARBA00023002"/>
    </source>
</evidence>
<dbReference type="EMBL" id="JAGDFL010000695">
    <property type="protein sequence ID" value="KAG7382832.1"/>
    <property type="molecule type" value="Genomic_DNA"/>
</dbReference>
<sequence>MPRIVVVGAGSAGFAIAQTMVSDLKASDNTEVVIFEKSKYYYHAVGTPRAVVDTNFTKKLFIPYDNVISDSAKSFIRFQRAVVTRIAPGGDKIEFSSIGDDDQVVPGPVQSMSYDYLVIATGGTYTVPFKQPEDDYKRSTTEAKLAEVRDHVQRANSVLIVGGGPVGIEVAGEIKAKYPNKTVTIVEGKDKLAAGEHVREKFRKKLTKELKRLDVKVVLGERLETRLTGNSYQKQSLRTNKGRVLESDVQLLCGGFSPTTELVKKLDERLVTPQGFIKVNNKLQLDSAQYSNIYVVGDANNSGSSKHALFAGQEGTHLAKELVLVVRKSQANVAKPFPVADAVPTMMPLGPNGGVSQLPIFGGVVVGNFVTRTFKSKNYFADMAWKMLGSVPPN</sequence>
<dbReference type="Pfam" id="PF07992">
    <property type="entry name" value="Pyr_redox_2"/>
    <property type="match status" value="1"/>
</dbReference>
<feature type="domain" description="FAD/NAD(P)-binding" evidence="5">
    <location>
        <begin position="3"/>
        <end position="315"/>
    </location>
</feature>